<dbReference type="Proteomes" id="UP001354931">
    <property type="component" value="Unassembled WGS sequence"/>
</dbReference>
<feature type="region of interest" description="Disordered" evidence="1">
    <location>
        <begin position="172"/>
        <end position="193"/>
    </location>
</feature>
<feature type="region of interest" description="Disordered" evidence="1">
    <location>
        <begin position="40"/>
        <end position="155"/>
    </location>
</feature>
<feature type="compositionally biased region" description="Pro residues" evidence="1">
    <location>
        <begin position="129"/>
        <end position="142"/>
    </location>
</feature>
<evidence type="ECO:0000313" key="3">
    <source>
        <dbReference type="Proteomes" id="UP001354931"/>
    </source>
</evidence>
<reference evidence="2 3" key="1">
    <citation type="submission" date="2022-10" db="EMBL/GenBank/DDBJ databases">
        <authorList>
            <person name="Xie J."/>
            <person name="Shen N."/>
        </authorList>
    </citation>
    <scope>NUCLEOTIDE SEQUENCE [LARGE SCALE GENOMIC DNA]</scope>
    <source>
        <strain evidence="2 3">YIM65594</strain>
    </source>
</reference>
<sequence length="210" mass="20075">MSFFARASWPGDHRDEVVAGALAAAVVIVLGYASGIGAQAEQTTTGSAPPTVEAPASPSTPSSPDPAPAETPGADSGGDGAGNPGVLPVGGIPAGGTEGTGEAAGNHEHDNSSGLPDDSGHSGHTSPTPSSPPPSTPSPSPSSPSASPSCAPGEVRLVQPLLKGALTPVTGLLEGLTDGGARGDGAASDEKVTPCVGLASDPALLTELTP</sequence>
<accession>A0ABU6F8J5</accession>
<gene>
    <name evidence="2" type="ORF">OKJ99_22880</name>
</gene>
<dbReference type="EMBL" id="JAOZYC010000131">
    <property type="protein sequence ID" value="MEB8340342.1"/>
    <property type="molecule type" value="Genomic_DNA"/>
</dbReference>
<evidence type="ECO:0000256" key="1">
    <source>
        <dbReference type="SAM" id="MobiDB-lite"/>
    </source>
</evidence>
<evidence type="ECO:0000313" key="2">
    <source>
        <dbReference type="EMBL" id="MEB8340342.1"/>
    </source>
</evidence>
<comment type="caution">
    <text evidence="2">The sequence shown here is derived from an EMBL/GenBank/DDBJ whole genome shotgun (WGS) entry which is preliminary data.</text>
</comment>
<dbReference type="RefSeq" id="WP_326019196.1">
    <property type="nucleotide sequence ID" value="NZ_JAOZYC010000131.1"/>
</dbReference>
<feature type="compositionally biased region" description="Low complexity" evidence="1">
    <location>
        <begin position="143"/>
        <end position="152"/>
    </location>
</feature>
<organism evidence="2 3">
    <name type="scientific">Streptomyces endophyticus</name>
    <dbReference type="NCBI Taxonomy" id="714166"/>
    <lineage>
        <taxon>Bacteria</taxon>
        <taxon>Bacillati</taxon>
        <taxon>Actinomycetota</taxon>
        <taxon>Actinomycetes</taxon>
        <taxon>Kitasatosporales</taxon>
        <taxon>Streptomycetaceae</taxon>
        <taxon>Streptomyces</taxon>
    </lineage>
</organism>
<proteinExistence type="predicted"/>
<feature type="compositionally biased region" description="Low complexity" evidence="1">
    <location>
        <begin position="47"/>
        <end position="60"/>
    </location>
</feature>
<protein>
    <submittedName>
        <fullName evidence="2">Uncharacterized protein</fullName>
    </submittedName>
</protein>
<keyword evidence="3" id="KW-1185">Reference proteome</keyword>
<name>A0ABU6F8J5_9ACTN</name>